<organism evidence="8 9">
    <name type="scientific">Sphagnum jensenii</name>
    <dbReference type="NCBI Taxonomy" id="128206"/>
    <lineage>
        <taxon>Eukaryota</taxon>
        <taxon>Viridiplantae</taxon>
        <taxon>Streptophyta</taxon>
        <taxon>Embryophyta</taxon>
        <taxon>Bryophyta</taxon>
        <taxon>Sphagnophytina</taxon>
        <taxon>Sphagnopsida</taxon>
        <taxon>Sphagnales</taxon>
        <taxon>Sphagnaceae</taxon>
        <taxon>Sphagnum</taxon>
    </lineage>
</organism>
<proteinExistence type="inferred from homology"/>
<keyword evidence="4 5" id="KW-0949">S-adenosyl-L-methionine</keyword>
<keyword evidence="3 6" id="KW-0808">Transferase</keyword>
<dbReference type="PANTHER" id="PTHR12315:SF0">
    <property type="entry name" value="7SK SNRNA METHYLPHOSPHATE CAPPING ENZYME"/>
    <property type="match status" value="1"/>
</dbReference>
<feature type="domain" description="Bin3-type SAM" evidence="7">
    <location>
        <begin position="24"/>
        <end position="265"/>
    </location>
</feature>
<dbReference type="EC" id="2.1.1.-" evidence="6"/>
<dbReference type="Pfam" id="PF06859">
    <property type="entry name" value="Bin3"/>
    <property type="match status" value="1"/>
</dbReference>
<accession>A0ABP0VDI5</accession>
<dbReference type="InterPro" id="IPR039772">
    <property type="entry name" value="Bin3-like"/>
</dbReference>
<comment type="caution">
    <text evidence="8">The sequence shown here is derived from an EMBL/GenBank/DDBJ whole genome shotgun (WGS) entry which is preliminary data.</text>
</comment>
<evidence type="ECO:0000259" key="7">
    <source>
        <dbReference type="PROSITE" id="PS51515"/>
    </source>
</evidence>
<gene>
    <name evidence="8" type="ORF">CSSPJE1EN1_LOCUS27812</name>
</gene>
<dbReference type="EMBL" id="CAXAQS010000625">
    <property type="protein sequence ID" value="CAK9252434.1"/>
    <property type="molecule type" value="Genomic_DNA"/>
</dbReference>
<evidence type="ECO:0000313" key="8">
    <source>
        <dbReference type="EMBL" id="CAK9252434.1"/>
    </source>
</evidence>
<dbReference type="InterPro" id="IPR024160">
    <property type="entry name" value="BIN3_SAM-bd_dom"/>
</dbReference>
<name>A0ABP0VDI5_9BRYO</name>
<reference evidence="8" key="1">
    <citation type="submission" date="2024-02" db="EMBL/GenBank/DDBJ databases">
        <authorList>
            <consortium name="ELIXIR-Norway"/>
            <consortium name="Elixir Norway"/>
        </authorList>
    </citation>
    <scope>NUCLEOTIDE SEQUENCE</scope>
</reference>
<protein>
    <recommendedName>
        <fullName evidence="6">RNA methyltransferase</fullName>
        <ecNumber evidence="6">2.1.1.-</ecNumber>
    </recommendedName>
</protein>
<dbReference type="PANTHER" id="PTHR12315">
    <property type="entry name" value="BICOID-INTERACTING PROTEIN RELATED"/>
    <property type="match status" value="1"/>
</dbReference>
<sequence>MDIAETDQTTGSYHNYYKRNVLGLERIDLLEENWFRNRKCLDIGCNEGKLTALIAEKYQPTSVLGIDVDRVLIEAANSIIKRANFSLASKQLSQPTSSSSSSSSPFIPMSVLKKKLLPTPSSSFSLPSTSAFPRNLRFECADIFAYHSSPMASTFDTILCLSVSKWIHLNLGDEGLLRFFRTLFDLCSSGGLLVFEFQTWKSYLNKKKVNEHIKQVFPTIQIRPEMFEGILTNKIGFTVMDRRGATVTEAKGYHRPILILQKVERSPVHISTTRTTAAVSGFNNMFEDDCCLLFQLSMTWVHLKTMRQWSRLHHCANAYDWIST</sequence>
<evidence type="ECO:0000313" key="9">
    <source>
        <dbReference type="Proteomes" id="UP001497444"/>
    </source>
</evidence>
<dbReference type="Gene3D" id="3.40.50.150">
    <property type="entry name" value="Vaccinia Virus protein VP39"/>
    <property type="match status" value="1"/>
</dbReference>
<keyword evidence="2 6" id="KW-0489">Methyltransferase</keyword>
<dbReference type="InterPro" id="IPR029063">
    <property type="entry name" value="SAM-dependent_MTases_sf"/>
</dbReference>
<evidence type="ECO:0000256" key="3">
    <source>
        <dbReference type="ARBA" id="ARBA00022679"/>
    </source>
</evidence>
<evidence type="ECO:0000256" key="5">
    <source>
        <dbReference type="PROSITE-ProRule" id="PRU00848"/>
    </source>
</evidence>
<dbReference type="PROSITE" id="PS51515">
    <property type="entry name" value="BIN3_SAM"/>
    <property type="match status" value="1"/>
</dbReference>
<evidence type="ECO:0000256" key="4">
    <source>
        <dbReference type="ARBA" id="ARBA00022691"/>
    </source>
</evidence>
<keyword evidence="9" id="KW-1185">Reference proteome</keyword>
<dbReference type="InterPro" id="IPR010675">
    <property type="entry name" value="Bin3_C"/>
</dbReference>
<evidence type="ECO:0000256" key="6">
    <source>
        <dbReference type="RuleBase" id="RU367087"/>
    </source>
</evidence>
<dbReference type="CDD" id="cd02440">
    <property type="entry name" value="AdoMet_MTases"/>
    <property type="match status" value="1"/>
</dbReference>
<evidence type="ECO:0000256" key="1">
    <source>
        <dbReference type="ARBA" id="ARBA00008361"/>
    </source>
</evidence>
<dbReference type="SUPFAM" id="SSF53335">
    <property type="entry name" value="S-adenosyl-L-methionine-dependent methyltransferases"/>
    <property type="match status" value="1"/>
</dbReference>
<dbReference type="Proteomes" id="UP001497444">
    <property type="component" value="Unassembled WGS sequence"/>
</dbReference>
<evidence type="ECO:0000256" key="2">
    <source>
        <dbReference type="ARBA" id="ARBA00022603"/>
    </source>
</evidence>
<comment type="similarity">
    <text evidence="1 6">Belongs to the methyltransferase superfamily.</text>
</comment>